<dbReference type="SMART" id="SM00530">
    <property type="entry name" value="HTH_XRE"/>
    <property type="match status" value="1"/>
</dbReference>
<dbReference type="SUPFAM" id="SSF47413">
    <property type="entry name" value="lambda repressor-like DNA-binding domains"/>
    <property type="match status" value="1"/>
</dbReference>
<dbReference type="InterPro" id="IPR010982">
    <property type="entry name" value="Lambda_DNA-bd_dom_sf"/>
</dbReference>
<dbReference type="GO" id="GO:0003677">
    <property type="term" value="F:DNA binding"/>
    <property type="evidence" value="ECO:0007669"/>
    <property type="project" value="InterPro"/>
</dbReference>
<name>A0A562VEJ2_9ACTN</name>
<dbReference type="InterPro" id="IPR043917">
    <property type="entry name" value="DUF5753"/>
</dbReference>
<evidence type="ECO:0000313" key="3">
    <source>
        <dbReference type="Proteomes" id="UP000321617"/>
    </source>
</evidence>
<proteinExistence type="predicted"/>
<dbReference type="AlphaFoldDB" id="A0A562VEJ2"/>
<dbReference type="PROSITE" id="PS50943">
    <property type="entry name" value="HTH_CROC1"/>
    <property type="match status" value="1"/>
</dbReference>
<sequence length="282" mass="31716">MDDLPPFPRRALGNSFRQLREARAWSISHAAAALGISRAKLRAIEAGGTRLAIMDIVGLCRIYGASTAQERELIALAESKEKHSWMEQYAGGIPRYAQKYIEMERRAARIFIYESEFTTGLFQTEGYIRANHERDWLHDSASSAKILNARLARQHHLAMQPSRPAIHLIENEAALRRAVGGQEVTGEQIRTLRDAAGRENVTIGVLPFSVGSHPAMAGSFILIDFDAEEPPVVYIETRAGCRYDSEPKTVEMYRKDFNEIERLSVPIEEFVDDCMAEAQPQQ</sequence>
<dbReference type="Pfam" id="PF13560">
    <property type="entry name" value="HTH_31"/>
    <property type="match status" value="1"/>
</dbReference>
<dbReference type="Pfam" id="PF19054">
    <property type="entry name" value="DUF5753"/>
    <property type="match status" value="1"/>
</dbReference>
<evidence type="ECO:0000313" key="2">
    <source>
        <dbReference type="EMBL" id="TWJ16285.1"/>
    </source>
</evidence>
<keyword evidence="3" id="KW-1185">Reference proteome</keyword>
<evidence type="ECO:0000259" key="1">
    <source>
        <dbReference type="PROSITE" id="PS50943"/>
    </source>
</evidence>
<dbReference type="CDD" id="cd00093">
    <property type="entry name" value="HTH_XRE"/>
    <property type="match status" value="1"/>
</dbReference>
<protein>
    <submittedName>
        <fullName evidence="2">Helix-turn-helix protein</fullName>
    </submittedName>
</protein>
<accession>A0A562VEJ2</accession>
<dbReference type="RefSeq" id="WP_147136451.1">
    <property type="nucleotide sequence ID" value="NZ_BAABIJ010000001.1"/>
</dbReference>
<dbReference type="InterPro" id="IPR001387">
    <property type="entry name" value="Cro/C1-type_HTH"/>
</dbReference>
<gene>
    <name evidence="2" type="ORF">LX16_2013</name>
</gene>
<comment type="caution">
    <text evidence="2">The sequence shown here is derived from an EMBL/GenBank/DDBJ whole genome shotgun (WGS) entry which is preliminary data.</text>
</comment>
<dbReference type="OrthoDB" id="3458445at2"/>
<reference evidence="2 3" key="1">
    <citation type="journal article" date="2013" name="Stand. Genomic Sci.">
        <title>Genomic Encyclopedia of Type Strains, Phase I: The one thousand microbial genomes (KMG-I) project.</title>
        <authorList>
            <person name="Kyrpides N.C."/>
            <person name="Woyke T."/>
            <person name="Eisen J.A."/>
            <person name="Garrity G."/>
            <person name="Lilburn T.G."/>
            <person name="Beck B.J."/>
            <person name="Whitman W.B."/>
            <person name="Hugenholtz P."/>
            <person name="Klenk H.P."/>
        </authorList>
    </citation>
    <scope>NUCLEOTIDE SEQUENCE [LARGE SCALE GENOMIC DNA]</scope>
    <source>
        <strain evidence="2 3">DSM 45044</strain>
    </source>
</reference>
<organism evidence="2 3">
    <name type="scientific">Stackebrandtia albiflava</name>
    <dbReference type="NCBI Taxonomy" id="406432"/>
    <lineage>
        <taxon>Bacteria</taxon>
        <taxon>Bacillati</taxon>
        <taxon>Actinomycetota</taxon>
        <taxon>Actinomycetes</taxon>
        <taxon>Glycomycetales</taxon>
        <taxon>Glycomycetaceae</taxon>
        <taxon>Stackebrandtia</taxon>
    </lineage>
</organism>
<feature type="domain" description="HTH cro/C1-type" evidence="1">
    <location>
        <begin position="16"/>
        <end position="71"/>
    </location>
</feature>
<dbReference type="Proteomes" id="UP000321617">
    <property type="component" value="Unassembled WGS sequence"/>
</dbReference>
<dbReference type="Gene3D" id="1.10.260.40">
    <property type="entry name" value="lambda repressor-like DNA-binding domains"/>
    <property type="match status" value="1"/>
</dbReference>
<dbReference type="EMBL" id="VLLL01000005">
    <property type="protein sequence ID" value="TWJ16285.1"/>
    <property type="molecule type" value="Genomic_DNA"/>
</dbReference>